<name>E3JCN0_PSEI1</name>
<gene>
    <name evidence="3" type="ordered locus">FraEuI1c_0648</name>
</gene>
<dbReference type="SMART" id="SM00530">
    <property type="entry name" value="HTH_XRE"/>
    <property type="match status" value="1"/>
</dbReference>
<dbReference type="KEGG" id="fri:FraEuI1c_0648"/>
<dbReference type="GO" id="GO:0003677">
    <property type="term" value="F:DNA binding"/>
    <property type="evidence" value="ECO:0007669"/>
    <property type="project" value="InterPro"/>
</dbReference>
<dbReference type="CDD" id="cd00093">
    <property type="entry name" value="HTH_XRE"/>
    <property type="match status" value="1"/>
</dbReference>
<keyword evidence="4" id="KW-1185">Reference proteome</keyword>
<accession>E3JCN0</accession>
<dbReference type="InterPro" id="IPR001387">
    <property type="entry name" value="Cro/C1-type_HTH"/>
</dbReference>
<evidence type="ECO:0000259" key="2">
    <source>
        <dbReference type="PROSITE" id="PS50943"/>
    </source>
</evidence>
<dbReference type="Gene3D" id="1.10.260.40">
    <property type="entry name" value="lambda repressor-like DNA-binding domains"/>
    <property type="match status" value="1"/>
</dbReference>
<feature type="compositionally biased region" description="Basic and acidic residues" evidence="1">
    <location>
        <begin position="14"/>
        <end position="34"/>
    </location>
</feature>
<reference evidence="3 4" key="1">
    <citation type="submission" date="2010-10" db="EMBL/GenBank/DDBJ databases">
        <title>Complete sequence of Frankia sp. EuI1c.</title>
        <authorList>
            <consortium name="US DOE Joint Genome Institute"/>
            <person name="Lucas S."/>
            <person name="Copeland A."/>
            <person name="Lapidus A."/>
            <person name="Cheng J.-F."/>
            <person name="Bruce D."/>
            <person name="Goodwin L."/>
            <person name="Pitluck S."/>
            <person name="Chertkov O."/>
            <person name="Detter J.C."/>
            <person name="Han C."/>
            <person name="Tapia R."/>
            <person name="Land M."/>
            <person name="Hauser L."/>
            <person name="Jeffries C."/>
            <person name="Kyrpides N."/>
            <person name="Ivanova N."/>
            <person name="Mikhailova N."/>
            <person name="Beauchemin N."/>
            <person name="Sen A."/>
            <person name="Sur S.A."/>
            <person name="Gtari M."/>
            <person name="Wall L."/>
            <person name="Tisa L."/>
            <person name="Woyke T."/>
        </authorList>
    </citation>
    <scope>NUCLEOTIDE SEQUENCE [LARGE SCALE GENOMIC DNA]</scope>
    <source>
        <strain evidence="4">DSM 45817 / CECT 9037 / EuI1c</strain>
    </source>
</reference>
<feature type="domain" description="HTH cro/C1-type" evidence="2">
    <location>
        <begin position="18"/>
        <end position="76"/>
    </location>
</feature>
<dbReference type="EMBL" id="CP002299">
    <property type="protein sequence ID" value="ADP78726.1"/>
    <property type="molecule type" value="Genomic_DNA"/>
</dbReference>
<evidence type="ECO:0000313" key="3">
    <source>
        <dbReference type="EMBL" id="ADP78726.1"/>
    </source>
</evidence>
<dbReference type="OrthoDB" id="5177725at2"/>
<feature type="compositionally biased region" description="Polar residues" evidence="1">
    <location>
        <begin position="1"/>
        <end position="11"/>
    </location>
</feature>
<dbReference type="InParanoid" id="E3JCN0"/>
<dbReference type="eggNOG" id="COG1396">
    <property type="taxonomic scope" value="Bacteria"/>
</dbReference>
<dbReference type="Pfam" id="PF13560">
    <property type="entry name" value="HTH_31"/>
    <property type="match status" value="1"/>
</dbReference>
<evidence type="ECO:0000313" key="4">
    <source>
        <dbReference type="Proteomes" id="UP000002484"/>
    </source>
</evidence>
<evidence type="ECO:0000256" key="1">
    <source>
        <dbReference type="SAM" id="MobiDB-lite"/>
    </source>
</evidence>
<sequence>MAANRTSTSVRTPLPHELREERRQAGRTQREVADEMDWSESKIYRIEKGEVGISTTDLKALLSYYRVTDEDRISYLIRMRRAGREAGPPGS</sequence>
<dbReference type="InterPro" id="IPR010982">
    <property type="entry name" value="Lambda_DNA-bd_dom_sf"/>
</dbReference>
<organism evidence="3 4">
    <name type="scientific">Pseudofrankia inefficax (strain DSM 45817 / CECT 9037 / DDB 130130 / EuI1c)</name>
    <name type="common">Frankia inefficax</name>
    <dbReference type="NCBI Taxonomy" id="298654"/>
    <lineage>
        <taxon>Bacteria</taxon>
        <taxon>Bacillati</taxon>
        <taxon>Actinomycetota</taxon>
        <taxon>Actinomycetes</taxon>
        <taxon>Frankiales</taxon>
        <taxon>Frankiaceae</taxon>
        <taxon>Pseudofrankia</taxon>
    </lineage>
</organism>
<protein>
    <submittedName>
        <fullName evidence="3">Helix-turn-helix domain protein</fullName>
    </submittedName>
</protein>
<dbReference type="Proteomes" id="UP000002484">
    <property type="component" value="Chromosome"/>
</dbReference>
<dbReference type="STRING" id="298654.FraEuI1c_0648"/>
<feature type="region of interest" description="Disordered" evidence="1">
    <location>
        <begin position="1"/>
        <end position="34"/>
    </location>
</feature>
<dbReference type="RefSeq" id="WP_013421848.1">
    <property type="nucleotide sequence ID" value="NC_014666.1"/>
</dbReference>
<proteinExistence type="predicted"/>
<dbReference type="SUPFAM" id="SSF47413">
    <property type="entry name" value="lambda repressor-like DNA-binding domains"/>
    <property type="match status" value="1"/>
</dbReference>
<dbReference type="HOGENOM" id="CLU_2422664_0_0_11"/>
<dbReference type="PROSITE" id="PS50943">
    <property type="entry name" value="HTH_CROC1"/>
    <property type="match status" value="1"/>
</dbReference>
<dbReference type="AlphaFoldDB" id="E3JCN0"/>